<evidence type="ECO:0000259" key="5">
    <source>
        <dbReference type="PROSITE" id="PS51352"/>
    </source>
</evidence>
<dbReference type="InterPro" id="IPR050553">
    <property type="entry name" value="Thioredoxin_ResA/DsbE_sf"/>
</dbReference>
<dbReference type="InterPro" id="IPR036249">
    <property type="entry name" value="Thioredoxin-like_sf"/>
</dbReference>
<keyword evidence="7" id="KW-1185">Reference proteome</keyword>
<keyword evidence="3" id="KW-1015">Disulfide bond</keyword>
<dbReference type="RefSeq" id="WP_123217797.1">
    <property type="nucleotide sequence ID" value="NZ_RJTM01000139.1"/>
</dbReference>
<comment type="caution">
    <text evidence="6">The sequence shown here is derived from an EMBL/GenBank/DDBJ whole genome shotgun (WGS) entry which is preliminary data.</text>
</comment>
<dbReference type="AlphaFoldDB" id="A0A3N0DQW4"/>
<dbReference type="EMBL" id="RJTM01000139">
    <property type="protein sequence ID" value="RNL78025.1"/>
    <property type="molecule type" value="Genomic_DNA"/>
</dbReference>
<dbReference type="GO" id="GO:0017004">
    <property type="term" value="P:cytochrome complex assembly"/>
    <property type="evidence" value="ECO:0007669"/>
    <property type="project" value="UniProtKB-KW"/>
</dbReference>
<evidence type="ECO:0000256" key="1">
    <source>
        <dbReference type="ARBA" id="ARBA00004196"/>
    </source>
</evidence>
<protein>
    <submittedName>
        <fullName evidence="6">TlpA family protein disulfide reductase</fullName>
    </submittedName>
</protein>
<dbReference type="GO" id="GO:0016209">
    <property type="term" value="F:antioxidant activity"/>
    <property type="evidence" value="ECO:0007669"/>
    <property type="project" value="InterPro"/>
</dbReference>
<evidence type="ECO:0000256" key="3">
    <source>
        <dbReference type="ARBA" id="ARBA00023157"/>
    </source>
</evidence>
<evidence type="ECO:0000256" key="2">
    <source>
        <dbReference type="ARBA" id="ARBA00022748"/>
    </source>
</evidence>
<dbReference type="Gene3D" id="3.40.30.10">
    <property type="entry name" value="Glutaredoxin"/>
    <property type="match status" value="1"/>
</dbReference>
<evidence type="ECO:0000313" key="7">
    <source>
        <dbReference type="Proteomes" id="UP000267469"/>
    </source>
</evidence>
<evidence type="ECO:0000256" key="4">
    <source>
        <dbReference type="ARBA" id="ARBA00023284"/>
    </source>
</evidence>
<accession>A0A3N0DQW4</accession>
<dbReference type="Pfam" id="PF00578">
    <property type="entry name" value="AhpC-TSA"/>
    <property type="match status" value="1"/>
</dbReference>
<dbReference type="InterPro" id="IPR000866">
    <property type="entry name" value="AhpC/TSA"/>
</dbReference>
<dbReference type="CDD" id="cd02966">
    <property type="entry name" value="TlpA_like_family"/>
    <property type="match status" value="1"/>
</dbReference>
<dbReference type="PROSITE" id="PS51352">
    <property type="entry name" value="THIOREDOXIN_2"/>
    <property type="match status" value="1"/>
</dbReference>
<name>A0A3N0DQW4_SINP1</name>
<keyword evidence="4" id="KW-0676">Redox-active center</keyword>
<dbReference type="OrthoDB" id="743079at2"/>
<dbReference type="PROSITE" id="PS51257">
    <property type="entry name" value="PROKAR_LIPOPROTEIN"/>
    <property type="match status" value="1"/>
</dbReference>
<dbReference type="GO" id="GO:0030313">
    <property type="term" value="C:cell envelope"/>
    <property type="evidence" value="ECO:0007669"/>
    <property type="project" value="UniProtKB-SubCell"/>
</dbReference>
<dbReference type="Proteomes" id="UP000267469">
    <property type="component" value="Unassembled WGS sequence"/>
</dbReference>
<evidence type="ECO:0000313" key="6">
    <source>
        <dbReference type="EMBL" id="RNL78025.1"/>
    </source>
</evidence>
<dbReference type="InterPro" id="IPR013766">
    <property type="entry name" value="Thioredoxin_domain"/>
</dbReference>
<organism evidence="6 7">
    <name type="scientific">Sinomicrobium pectinilyticum</name>
    <dbReference type="NCBI Taxonomy" id="1084421"/>
    <lineage>
        <taxon>Bacteria</taxon>
        <taxon>Pseudomonadati</taxon>
        <taxon>Bacteroidota</taxon>
        <taxon>Flavobacteriia</taxon>
        <taxon>Flavobacteriales</taxon>
        <taxon>Flavobacteriaceae</taxon>
        <taxon>Sinomicrobium</taxon>
    </lineage>
</organism>
<gene>
    <name evidence="6" type="ORF">ED312_19960</name>
</gene>
<dbReference type="PANTHER" id="PTHR42852:SF6">
    <property type="entry name" value="THIOL:DISULFIDE INTERCHANGE PROTEIN DSBE"/>
    <property type="match status" value="1"/>
</dbReference>
<comment type="subcellular location">
    <subcellularLocation>
        <location evidence="1">Cell envelope</location>
    </subcellularLocation>
</comment>
<proteinExistence type="predicted"/>
<reference evidence="6 7" key="1">
    <citation type="submission" date="2018-10" db="EMBL/GenBank/DDBJ databases">
        <title>Sinomicrobium pectinilyticum sp. nov., a pectinase-producing bacterium isolated from alkaline and saline soil, and emended description of the genus Sinomicrobium.</title>
        <authorList>
            <person name="Cheng B."/>
            <person name="Li C."/>
            <person name="Lai Q."/>
            <person name="Du M."/>
            <person name="Shao Z."/>
            <person name="Xu P."/>
            <person name="Yang C."/>
        </authorList>
    </citation>
    <scope>NUCLEOTIDE SEQUENCE [LARGE SCALE GENOMIC DNA]</scope>
    <source>
        <strain evidence="6 7">5DNS001</strain>
    </source>
</reference>
<keyword evidence="2" id="KW-0201">Cytochrome c-type biogenesis</keyword>
<dbReference type="GO" id="GO:0016491">
    <property type="term" value="F:oxidoreductase activity"/>
    <property type="evidence" value="ECO:0007669"/>
    <property type="project" value="InterPro"/>
</dbReference>
<dbReference type="SUPFAM" id="SSF52833">
    <property type="entry name" value="Thioredoxin-like"/>
    <property type="match status" value="1"/>
</dbReference>
<sequence length="457" mass="52014">MKKTIYTLSGLVLFAVSCTKTPVDYAVVSGKIKNVEKELTLYSADMKFSKRLELREDGSFSDTIREKLGGHFTLGGLQLYLGKGSDIAINGDAADFQNTLAISGKGSAPSEYLILKRKTQADLMGKDPKLFFQQQEMEFKEANDRIRKTLTGALDSMKGGISEDFMKKEKRNLDYEYLQTLQEYENWHGYVTQNEDFKVSDGFLDELDDIDYNREEDYNFSQAYKEVLNRHYAEEAHKLVKQDSLPVAFAYLKALETISNEAIRNKMLFGAVRSSITYVDENEREEYYTAFKAASTDKDNNAEIEKMYNGLRALAKGNPSPGFTDYENYAGGTTSLDDLKGKYVYIDVWATWCGPCRAEIPFLKKAEEEYRDKNIEFVSISIDQEKDHDKWRAMIEEKELKGIQLLADNAFESEFVTAYLIAGIPHFILIDPEGTIVSSNAPRPSSPDLKKLFDRIL</sequence>
<feature type="domain" description="Thioredoxin" evidence="5">
    <location>
        <begin position="314"/>
        <end position="457"/>
    </location>
</feature>
<dbReference type="PANTHER" id="PTHR42852">
    <property type="entry name" value="THIOL:DISULFIDE INTERCHANGE PROTEIN DSBE"/>
    <property type="match status" value="1"/>
</dbReference>